<gene>
    <name evidence="2" type="ORF">ACEZDG_12435</name>
</gene>
<reference evidence="2 3" key="1">
    <citation type="submission" date="2024-09" db="EMBL/GenBank/DDBJ databases">
        <authorList>
            <person name="Lee S.D."/>
        </authorList>
    </citation>
    <scope>NUCLEOTIDE SEQUENCE [LARGE SCALE GENOMIC DNA]</scope>
    <source>
        <strain evidence="2 3">N1-1</strain>
    </source>
</reference>
<dbReference type="RefSeq" id="WP_380507091.1">
    <property type="nucleotide sequence ID" value="NZ_JBHEZX010000005.1"/>
</dbReference>
<organism evidence="2 3">
    <name type="scientific">Streptacidiphilus alkalitolerans</name>
    <dbReference type="NCBI Taxonomy" id="3342712"/>
    <lineage>
        <taxon>Bacteria</taxon>
        <taxon>Bacillati</taxon>
        <taxon>Actinomycetota</taxon>
        <taxon>Actinomycetes</taxon>
        <taxon>Kitasatosporales</taxon>
        <taxon>Streptomycetaceae</taxon>
        <taxon>Streptacidiphilus</taxon>
    </lineage>
</organism>
<dbReference type="Proteomes" id="UP001592582">
    <property type="component" value="Unassembled WGS sequence"/>
</dbReference>
<sequence>MVEEGEHVDHLANIALVLGEYEEWTFADLTAFLTGAGAEPRKSGVMVVDRARLLEAIAARANWAGVAGGTGVSSLRAFSTSDGLRYKAATSASRCSTAELEPVSKAAREKEIAAAALETASPAAFMSALTTLGSICGMGPHFGHQQYRSSPGPRAPIFAPAARGTPIAPGD</sequence>
<keyword evidence="3" id="KW-1185">Reference proteome</keyword>
<evidence type="ECO:0000313" key="2">
    <source>
        <dbReference type="EMBL" id="MFC1410081.1"/>
    </source>
</evidence>
<protein>
    <submittedName>
        <fullName evidence="2">Uncharacterized protein</fullName>
    </submittedName>
</protein>
<proteinExistence type="predicted"/>
<accession>A0ABV6V8N9</accession>
<evidence type="ECO:0000256" key="1">
    <source>
        <dbReference type="SAM" id="MobiDB-lite"/>
    </source>
</evidence>
<comment type="caution">
    <text evidence="2">The sequence shown here is derived from an EMBL/GenBank/DDBJ whole genome shotgun (WGS) entry which is preliminary data.</text>
</comment>
<name>A0ABV6V8N9_9ACTN</name>
<evidence type="ECO:0000313" key="3">
    <source>
        <dbReference type="Proteomes" id="UP001592582"/>
    </source>
</evidence>
<dbReference type="EMBL" id="JBHEZX010000005">
    <property type="protein sequence ID" value="MFC1410081.1"/>
    <property type="molecule type" value="Genomic_DNA"/>
</dbReference>
<feature type="region of interest" description="Disordered" evidence="1">
    <location>
        <begin position="144"/>
        <end position="171"/>
    </location>
</feature>